<sequence length="60" mass="6681">MRERAADEPYAWAKYSVYYGPDTFFRFPGHAGATVPENGGEQVDVAGSNGNLPLFNFYCE</sequence>
<dbReference type="EMBL" id="CP027059">
    <property type="protein sequence ID" value="UQZ81418.1"/>
    <property type="molecule type" value="Genomic_DNA"/>
</dbReference>
<dbReference type="Proteomes" id="UP001057134">
    <property type="component" value="Chromosome"/>
</dbReference>
<organism evidence="1 2">
    <name type="scientific">Paenibacillus konkukensis</name>
    <dbReference type="NCBI Taxonomy" id="2020716"/>
    <lineage>
        <taxon>Bacteria</taxon>
        <taxon>Bacillati</taxon>
        <taxon>Bacillota</taxon>
        <taxon>Bacilli</taxon>
        <taxon>Bacillales</taxon>
        <taxon>Paenibacillaceae</taxon>
        <taxon>Paenibacillus</taxon>
    </lineage>
</organism>
<reference evidence="1" key="1">
    <citation type="submission" date="2018-02" db="EMBL/GenBank/DDBJ databases">
        <authorList>
            <person name="Kim S.-K."/>
            <person name="Jung H.-I."/>
            <person name="Lee S.-W."/>
        </authorList>
    </citation>
    <scope>NUCLEOTIDE SEQUENCE</scope>
    <source>
        <strain evidence="1">SK3146</strain>
    </source>
</reference>
<accession>A0ABY4RIR3</accession>
<gene>
    <name evidence="1" type="ORF">SK3146_00574</name>
</gene>
<proteinExistence type="predicted"/>
<reference evidence="1" key="2">
    <citation type="journal article" date="2021" name="J Anim Sci Technol">
        <title>Complete genome sequence of Paenibacillus konkukensis sp. nov. SK3146 as a potential probiotic strain.</title>
        <authorList>
            <person name="Jung H.I."/>
            <person name="Park S."/>
            <person name="Niu K.M."/>
            <person name="Lee S.W."/>
            <person name="Kothari D."/>
            <person name="Yi K.J."/>
            <person name="Kim S.K."/>
        </authorList>
    </citation>
    <scope>NUCLEOTIDE SEQUENCE</scope>
    <source>
        <strain evidence="1">SK3146</strain>
    </source>
</reference>
<keyword evidence="2" id="KW-1185">Reference proteome</keyword>
<name>A0ABY4RIR3_9BACL</name>
<evidence type="ECO:0000313" key="2">
    <source>
        <dbReference type="Proteomes" id="UP001057134"/>
    </source>
</evidence>
<protein>
    <submittedName>
        <fullName evidence="1">Uncharacterized protein</fullName>
    </submittedName>
</protein>
<evidence type="ECO:0000313" key="1">
    <source>
        <dbReference type="EMBL" id="UQZ81418.1"/>
    </source>
</evidence>